<dbReference type="Pfam" id="PF06429">
    <property type="entry name" value="Flg_bbr_C"/>
    <property type="match status" value="1"/>
</dbReference>
<accession>A0ABY5B559</accession>
<reference evidence="6" key="1">
    <citation type="submission" date="2022-06" db="EMBL/GenBank/DDBJ databases">
        <authorList>
            <person name="Holder M.E."/>
            <person name="Ajami N.J."/>
            <person name="Petrosino J.F."/>
        </authorList>
    </citation>
    <scope>NUCLEOTIDE SEQUENCE</scope>
    <source>
        <strain evidence="6">RMA 8861</strain>
    </source>
</reference>
<sequence length="262" mass="27535">MELEFTPGASLNGYKIQIGKVNAGTKTSANIDTTNKTIVINADLVSGSGTSAAMIQNVINEALQSKGINQAIKVSNQPTQISGIESAATGGGTPVQSLNEDGSINFVDGTKELKSYDGNLKTLKIPDKVKIPGTDQELRVKTYTIDKNGIINGVLEDGRVAALGQIAMASFKNPEGLTKLGGNLYNSSVNSGEAVIKSGVGTLNDDNSKGYGSNLQGMLEMSNVDLAEQFTDMIVSSRAFQASGKMITTGDEILQDIINLKR</sequence>
<evidence type="ECO:0000313" key="7">
    <source>
        <dbReference type="Proteomes" id="UP001055437"/>
    </source>
</evidence>
<dbReference type="InterPro" id="IPR020013">
    <property type="entry name" value="Flagellar_FlgE/F/G"/>
</dbReference>
<evidence type="ECO:0000256" key="2">
    <source>
        <dbReference type="ARBA" id="ARBA00009677"/>
    </source>
</evidence>
<keyword evidence="6" id="KW-0969">Cilium</keyword>
<proteinExistence type="inferred from homology"/>
<dbReference type="InterPro" id="IPR010930">
    <property type="entry name" value="Flg_bb/hook_C_dom"/>
</dbReference>
<dbReference type="SUPFAM" id="SSF117143">
    <property type="entry name" value="Flagellar hook protein flgE"/>
    <property type="match status" value="1"/>
</dbReference>
<keyword evidence="7" id="KW-1185">Reference proteome</keyword>
<gene>
    <name evidence="6" type="ORF">NH397_10905</name>
</gene>
<feature type="domain" description="Flagellar basal-body/hook protein C-terminal" evidence="5">
    <location>
        <begin position="216"/>
        <end position="260"/>
    </location>
</feature>
<protein>
    <recommendedName>
        <fullName evidence="4">Flagellar hook protein FlgE</fullName>
    </recommendedName>
</protein>
<evidence type="ECO:0000256" key="3">
    <source>
        <dbReference type="ARBA" id="ARBA00023143"/>
    </source>
</evidence>
<comment type="similarity">
    <text evidence="2 4">Belongs to the flagella basal body rod proteins family.</text>
</comment>
<name>A0ABY5B559_CLOSE</name>
<dbReference type="Proteomes" id="UP001055437">
    <property type="component" value="Chromosome"/>
</dbReference>
<comment type="function">
    <text evidence="4">A flexible structure which links the flagellar filament to the drive apparatus in the basal body.</text>
</comment>
<evidence type="ECO:0000313" key="6">
    <source>
        <dbReference type="EMBL" id="USS02499.1"/>
    </source>
</evidence>
<comment type="subcellular location">
    <subcellularLocation>
        <location evidence="1 4">Bacterial flagellum basal body</location>
    </subcellularLocation>
</comment>
<keyword evidence="6" id="KW-0966">Cell projection</keyword>
<dbReference type="PANTHER" id="PTHR30435">
    <property type="entry name" value="FLAGELLAR PROTEIN"/>
    <property type="match status" value="1"/>
</dbReference>
<dbReference type="PANTHER" id="PTHR30435:SF1">
    <property type="entry name" value="FLAGELLAR HOOK PROTEIN FLGE"/>
    <property type="match status" value="1"/>
</dbReference>
<keyword evidence="6" id="KW-0282">Flagellum</keyword>
<organism evidence="6 7">
    <name type="scientific">Clostridium septicum</name>
    <dbReference type="NCBI Taxonomy" id="1504"/>
    <lineage>
        <taxon>Bacteria</taxon>
        <taxon>Bacillati</taxon>
        <taxon>Bacillota</taxon>
        <taxon>Clostridia</taxon>
        <taxon>Eubacteriales</taxon>
        <taxon>Clostridiaceae</taxon>
        <taxon>Clostridium</taxon>
    </lineage>
</organism>
<evidence type="ECO:0000259" key="5">
    <source>
        <dbReference type="Pfam" id="PF06429"/>
    </source>
</evidence>
<dbReference type="EMBL" id="CP099799">
    <property type="protein sequence ID" value="USS02499.1"/>
    <property type="molecule type" value="Genomic_DNA"/>
</dbReference>
<keyword evidence="3 4" id="KW-0975">Bacterial flagellum</keyword>
<dbReference type="NCBIfam" id="TIGR03506">
    <property type="entry name" value="FlgEFG_subfam"/>
    <property type="match status" value="1"/>
</dbReference>
<evidence type="ECO:0000256" key="4">
    <source>
        <dbReference type="RuleBase" id="RU362116"/>
    </source>
</evidence>
<dbReference type="InterPro" id="IPR037925">
    <property type="entry name" value="FlgE/F/G-like"/>
</dbReference>
<evidence type="ECO:0000256" key="1">
    <source>
        <dbReference type="ARBA" id="ARBA00004117"/>
    </source>
</evidence>